<comment type="cofactor">
    <cofactor evidence="1">
        <name>Zn(2+)</name>
        <dbReference type="ChEBI" id="CHEBI:29105"/>
    </cofactor>
</comment>
<dbReference type="Proteomes" id="UP000018780">
    <property type="component" value="Plasmid unnamed"/>
</dbReference>
<evidence type="ECO:0000256" key="1">
    <source>
        <dbReference type="ARBA" id="ARBA00001947"/>
    </source>
</evidence>
<dbReference type="PATRIC" id="fig|999552.6.peg.4312"/>
<evidence type="ECO:0000256" key="9">
    <source>
        <dbReference type="ARBA" id="ARBA00023285"/>
    </source>
</evidence>
<dbReference type="NCBIfam" id="NF005710">
    <property type="entry name" value="PRK07522.1"/>
    <property type="match status" value="1"/>
</dbReference>
<dbReference type="NCBIfam" id="TIGR01892">
    <property type="entry name" value="AcOrn-deacetyl"/>
    <property type="match status" value="1"/>
</dbReference>
<geneLocation type="plasmid" evidence="12">
    <name>1</name>
</geneLocation>
<dbReference type="InterPro" id="IPR001261">
    <property type="entry name" value="ArgE/DapE_CS"/>
</dbReference>
<dbReference type="PROSITE" id="PS00759">
    <property type="entry name" value="ARGE_DAPE_CPG2_2"/>
    <property type="match status" value="1"/>
</dbReference>
<evidence type="ECO:0000256" key="6">
    <source>
        <dbReference type="ARBA" id="ARBA00022723"/>
    </source>
</evidence>
<dbReference type="InterPro" id="IPR050072">
    <property type="entry name" value="Peptidase_M20A"/>
</dbReference>
<keyword evidence="3" id="KW-0963">Cytoplasm</keyword>
<dbReference type="GO" id="GO:0046872">
    <property type="term" value="F:metal ion binding"/>
    <property type="evidence" value="ECO:0007669"/>
    <property type="project" value="UniProtKB-KW"/>
</dbReference>
<dbReference type="Pfam" id="PF01546">
    <property type="entry name" value="Peptidase_M20"/>
    <property type="match status" value="1"/>
</dbReference>
<evidence type="ECO:0000256" key="2">
    <source>
        <dbReference type="ARBA" id="ARBA00005691"/>
    </source>
</evidence>
<evidence type="ECO:0000313" key="12">
    <source>
        <dbReference type="Proteomes" id="UP000018780"/>
    </source>
</evidence>
<protein>
    <submittedName>
        <fullName evidence="11">Acetylornithine deacetylase</fullName>
        <ecNumber evidence="11">3.5.1.16</ecNumber>
    </submittedName>
</protein>
<dbReference type="SUPFAM" id="SSF53187">
    <property type="entry name" value="Zn-dependent exopeptidases"/>
    <property type="match status" value="1"/>
</dbReference>
<dbReference type="CDD" id="cd03894">
    <property type="entry name" value="M20_ArgE"/>
    <property type="match status" value="1"/>
</dbReference>
<dbReference type="PROSITE" id="PS00758">
    <property type="entry name" value="ARGE_DAPE_CPG2_1"/>
    <property type="match status" value="1"/>
</dbReference>
<keyword evidence="8" id="KW-0862">Zinc</keyword>
<dbReference type="Gene3D" id="3.40.630.10">
    <property type="entry name" value="Zn peptidases"/>
    <property type="match status" value="1"/>
</dbReference>
<dbReference type="InterPro" id="IPR036264">
    <property type="entry name" value="Bact_exopeptidase_dim_dom"/>
</dbReference>
<dbReference type="AlphaFoldDB" id="V9VXJ6"/>
<accession>V9VXJ6</accession>
<dbReference type="RefSeq" id="WP_024092762.1">
    <property type="nucleotide sequence ID" value="NC_023146.1"/>
</dbReference>
<dbReference type="KEGG" id="lmd:METH_21815"/>
<keyword evidence="9" id="KW-0170">Cobalt</keyword>
<reference evidence="11 12" key="1">
    <citation type="submission" date="2013-09" db="EMBL/GenBank/DDBJ databases">
        <authorList>
            <consortium name="DOE Joint Genome Institute"/>
            <person name="Klenk H.-P."/>
            <person name="Huntemann M."/>
            <person name="Han J."/>
            <person name="Chen A."/>
            <person name="Kyrpides N."/>
            <person name="Mavromatis K."/>
            <person name="Markowitz V."/>
            <person name="Palaniappan K."/>
            <person name="Ivanova N."/>
            <person name="Schaumberg A."/>
            <person name="Pati A."/>
            <person name="Liolios K."/>
            <person name="Nordberg H.P."/>
            <person name="Cantor M.N."/>
            <person name="Hua S.X."/>
            <person name="Woyke T."/>
        </authorList>
    </citation>
    <scope>NUCLEOTIDE SEQUENCE [LARGE SCALE GENOMIC DNA]</scope>
    <source>
        <strain evidence="11 12">DSM 14336</strain>
        <plasmid evidence="12">1</plasmid>
    </source>
</reference>
<keyword evidence="11" id="KW-0614">Plasmid</keyword>
<dbReference type="InterPro" id="IPR011650">
    <property type="entry name" value="Peptidase_M20_dimer"/>
</dbReference>
<dbReference type="Gene3D" id="3.30.70.360">
    <property type="match status" value="1"/>
</dbReference>
<dbReference type="GO" id="GO:0008777">
    <property type="term" value="F:acetylornithine deacetylase activity"/>
    <property type="evidence" value="ECO:0007669"/>
    <property type="project" value="UniProtKB-EC"/>
</dbReference>
<feature type="domain" description="Peptidase M20 dimerisation" evidence="10">
    <location>
        <begin position="172"/>
        <end position="284"/>
    </location>
</feature>
<evidence type="ECO:0000256" key="5">
    <source>
        <dbReference type="ARBA" id="ARBA00022605"/>
    </source>
</evidence>
<evidence type="ECO:0000256" key="4">
    <source>
        <dbReference type="ARBA" id="ARBA00022571"/>
    </source>
</evidence>
<keyword evidence="5" id="KW-0028">Amino-acid biosynthesis</keyword>
<dbReference type="InterPro" id="IPR010169">
    <property type="entry name" value="AcOrn-deacetyl"/>
</dbReference>
<keyword evidence="6" id="KW-0479">Metal-binding</keyword>
<dbReference type="GO" id="GO:0006526">
    <property type="term" value="P:L-arginine biosynthetic process"/>
    <property type="evidence" value="ECO:0007669"/>
    <property type="project" value="UniProtKB-KW"/>
</dbReference>
<dbReference type="InterPro" id="IPR002933">
    <property type="entry name" value="Peptidase_M20"/>
</dbReference>
<evidence type="ECO:0000256" key="7">
    <source>
        <dbReference type="ARBA" id="ARBA00022801"/>
    </source>
</evidence>
<evidence type="ECO:0000256" key="8">
    <source>
        <dbReference type="ARBA" id="ARBA00022833"/>
    </source>
</evidence>
<evidence type="ECO:0000313" key="11">
    <source>
        <dbReference type="EMBL" id="AHD03466.1"/>
    </source>
</evidence>
<evidence type="ECO:0000259" key="10">
    <source>
        <dbReference type="Pfam" id="PF07687"/>
    </source>
</evidence>
<keyword evidence="4" id="KW-0055">Arginine biosynthesis</keyword>
<dbReference type="HOGENOM" id="CLU_021802_2_4_5"/>
<gene>
    <name evidence="11" type="ORF">METH_21815</name>
</gene>
<name>V9VXJ6_9RHOB</name>
<dbReference type="SUPFAM" id="SSF55031">
    <property type="entry name" value="Bacterial exopeptidase dimerisation domain"/>
    <property type="match status" value="1"/>
</dbReference>
<keyword evidence="12" id="KW-1185">Reference proteome</keyword>
<proteinExistence type="inferred from homology"/>
<dbReference type="PANTHER" id="PTHR43808:SF31">
    <property type="entry name" value="N-ACETYL-L-CITRULLINE DEACETYLASE"/>
    <property type="match status" value="1"/>
</dbReference>
<dbReference type="Pfam" id="PF07687">
    <property type="entry name" value="M20_dimer"/>
    <property type="match status" value="1"/>
</dbReference>
<evidence type="ECO:0000256" key="3">
    <source>
        <dbReference type="ARBA" id="ARBA00022490"/>
    </source>
</evidence>
<organism evidence="11 12">
    <name type="scientific">Leisingera methylohalidivorans DSM 14336</name>
    <dbReference type="NCBI Taxonomy" id="999552"/>
    <lineage>
        <taxon>Bacteria</taxon>
        <taxon>Pseudomonadati</taxon>
        <taxon>Pseudomonadota</taxon>
        <taxon>Alphaproteobacteria</taxon>
        <taxon>Rhodobacterales</taxon>
        <taxon>Roseobacteraceae</taxon>
        <taxon>Leisingera</taxon>
    </lineage>
</organism>
<dbReference type="EMBL" id="CP006774">
    <property type="protein sequence ID" value="AHD03466.1"/>
    <property type="molecule type" value="Genomic_DNA"/>
</dbReference>
<sequence>MTDTPRTLEILERLIAFDTVSRNSNLELAAYAGAFLAERGFAVTRLPSPDGTKTGLYAEKGPAGQGVLLSAHTDVVPVDGQVWTRDPFRLTRGEDRVYGRGTTDMKGYAASVLALADRAAAANLNEPLKIVLSYDEEVGCAGIQQMLERLAPLIGSPRACIVGEPTEMQVAIGHKGKAALRAVCHGQSGHSALAPDFTNALHLAADFLAELRALQTDFAANGPRDAAYDVPYSTVHAGKMSGGTALNIVPDRAELTFEYRHLAADRGADILARIRDAADRVSGRYPAQDARIEVEQYNAYPGLDVPADSAVVGYARTLTRSNRTTKVAFGTEAGFFHQLGVPTVVCGPGSMAGQGHKPDEYLELRQLTACDAMMDRILGGLTQ</sequence>
<dbReference type="EC" id="3.5.1.16" evidence="11"/>
<comment type="similarity">
    <text evidence="2">Belongs to the peptidase M20A family. ArgE subfamily.</text>
</comment>
<keyword evidence="7 11" id="KW-0378">Hydrolase</keyword>
<dbReference type="PANTHER" id="PTHR43808">
    <property type="entry name" value="ACETYLORNITHINE DEACETYLASE"/>
    <property type="match status" value="1"/>
</dbReference>